<reference evidence="2" key="1">
    <citation type="journal article" date="2020" name="Nature">
        <title>Giant virus diversity and host interactions through global metagenomics.</title>
        <authorList>
            <person name="Schulz F."/>
            <person name="Roux S."/>
            <person name="Paez-Espino D."/>
            <person name="Jungbluth S."/>
            <person name="Walsh D.A."/>
            <person name="Denef V.J."/>
            <person name="McMahon K.D."/>
            <person name="Konstantinidis K.T."/>
            <person name="Eloe-Fadrosh E.A."/>
            <person name="Kyrpides N.C."/>
            <person name="Woyke T."/>
        </authorList>
    </citation>
    <scope>NUCLEOTIDE SEQUENCE</scope>
    <source>
        <strain evidence="2">GVMAG-M-3300023179-132</strain>
    </source>
</reference>
<proteinExistence type="predicted"/>
<feature type="compositionally biased region" description="Pro residues" evidence="1">
    <location>
        <begin position="178"/>
        <end position="188"/>
    </location>
</feature>
<feature type="region of interest" description="Disordered" evidence="1">
    <location>
        <begin position="171"/>
        <end position="197"/>
    </location>
</feature>
<dbReference type="EMBL" id="MN739736">
    <property type="protein sequence ID" value="QHT23988.1"/>
    <property type="molecule type" value="Genomic_DNA"/>
</dbReference>
<feature type="region of interest" description="Disordered" evidence="1">
    <location>
        <begin position="209"/>
        <end position="246"/>
    </location>
</feature>
<sequence>MADPFNKLLDLVLEIYELNFSEFMGDGPVSGLKVEQMETRITGISNRIDTIIKRIKEITQDEAPDDPFIILAMVSILSRDITYIPGYHNYDEIVSRKRDIQGNLTSGLTDTCRLISIKRKLTDFCFDYYPGEDLEQQLTREQYNMLRQRQNESIDKGEAAAAAANAFLEGAADDNPQHAPPGYQPPPGSFRGDKFHEIVESDDLHKEVASYFGGKRKTKRKKQRNKITKRKTTLNKKKKTRRNTKR</sequence>
<name>A0A6C0E5F2_9ZZZZ</name>
<organism evidence="2">
    <name type="scientific">viral metagenome</name>
    <dbReference type="NCBI Taxonomy" id="1070528"/>
    <lineage>
        <taxon>unclassified sequences</taxon>
        <taxon>metagenomes</taxon>
        <taxon>organismal metagenomes</taxon>
    </lineage>
</organism>
<evidence type="ECO:0000313" key="2">
    <source>
        <dbReference type="EMBL" id="QHT23988.1"/>
    </source>
</evidence>
<evidence type="ECO:0000256" key="1">
    <source>
        <dbReference type="SAM" id="MobiDB-lite"/>
    </source>
</evidence>
<accession>A0A6C0E5F2</accession>
<feature type="compositionally biased region" description="Basic residues" evidence="1">
    <location>
        <begin position="214"/>
        <end position="246"/>
    </location>
</feature>
<protein>
    <submittedName>
        <fullName evidence="2">Uncharacterized protein</fullName>
    </submittedName>
</protein>
<dbReference type="AlphaFoldDB" id="A0A6C0E5F2"/>